<evidence type="ECO:0000256" key="2">
    <source>
        <dbReference type="ARBA" id="ARBA00004123"/>
    </source>
</evidence>
<dbReference type="SMART" id="SM00349">
    <property type="entry name" value="KRAB"/>
    <property type="match status" value="1"/>
</dbReference>
<evidence type="ECO:0000256" key="1">
    <source>
        <dbReference type="ARBA" id="ARBA00003767"/>
    </source>
</evidence>
<dbReference type="SUPFAM" id="SSF57667">
    <property type="entry name" value="beta-beta-alpha zinc fingers"/>
    <property type="match status" value="7"/>
</dbReference>
<dbReference type="GO" id="GO:0003824">
    <property type="term" value="F:catalytic activity"/>
    <property type="evidence" value="ECO:0007669"/>
    <property type="project" value="InterPro"/>
</dbReference>
<keyword evidence="11" id="KW-0539">Nucleus</keyword>
<feature type="domain" description="C2H2-type" evidence="14">
    <location>
        <begin position="1222"/>
        <end position="1249"/>
    </location>
</feature>
<dbReference type="InterPro" id="IPR005135">
    <property type="entry name" value="Endo/exonuclease/phosphatase"/>
</dbReference>
<sequence length="1497" mass="170201">MEGRRDMSPGEESSKDLDSNSHHSPGEPSTSALATPGGAAETEGKAREKDSEEEWDGEKGEEWQLKVQDRGRGLIKESLLKFGNELGEDSVKDKKKKKKKKKNIARRQPETSVRGSGDSTEEVPLLFLLFLLFLVPRVPLALWKTGLQGTPIILSQQSILRKPPVEVSFGNRRNVVRLICGGETQVPDRRWLVTRLKDMGFAPVDLYVLIHASGTREFDVSFMTSQLLDRFWAGWEAARFAQGTKWAGFTAVAISRQGLKKVTFLEAPVPISNRYEALSSSWADCEYEEEMANLPEVVAGVEETRLETLAALHAAKRDWRWGPSYFSLATERYGGIAILFKEVDVSINRVIELQKGRCVVLDVSMGRQPFRIINIYGPQSKWERKRLFIEIEPYLYTSQQILFGGDLNTITRPQDRRDATQRLGYDSYFLNKMVSQAGLVDVYLHHTPNPTGGYTYHRGSCQSRIDRFFFKENFPVAAPVLTPVEFSDHHLLSCELNVYSTPPKGRGIWRLNSDLLVEQMVQQAFMEFFHDQMTLADLGQTKSEWWEMVKARTQRLFRNLARNMQSSRYKMYLGLLGRLDILISQGGDPEDIAAVKNLMRSYQYDRYASLVKERDHGSYRSPDPYLSCKRKEGTKSIPSLRGTDGTLEESPRRILKVVRDYYIELLGKGSPQCSEEGTSHGRRVDDFLSELTLPEHSDLSFDELVSEITIEEVAESIQQQNKCKSPGPDGLTAEFYQQFCDLLAPHLTEVFNESLAQGLLPPSMRTSALILLSKPNVIDTADVGNWRPISLLNVDRKVLAKILMKRVQGLARRVLSTSQYCSIEGRTVFDAVFEVREALEKCRDGERGIYLLALDQSKAFDRVDHRYLWSVLRKYGLPGKFVNWIITLYRGAESFALVNGWRGRTLRIRSGVRRTHTGEKSCTCFECGKAFFSKSELVNHQRNHTGDKQFSCSECGKCFSHHSNLATHGRTHTRERRFSCFKCGKYFVSKSNLATHGRTHTEEIPFSCSECGKCFRQQSHFDSHQRVHNEDFLTTRLRAQAPNIPHPVIGSGGAKQGHQSPLAPVWCLLKKKKSSISEMDFQLNRQKQCDFEKVAVYFSEEEWDCLNKEDKELYIDVMMENYQTLRSLGRIHITPLIISVIERGEEPYVRNPLQDSLLNTGPGCSVSRSYLEGHDKNRSTLGKTMNESFYNRTKDFTSQKSRTPSASYMSTNEIANKKTKPFSCSECGKCFPYNSYLVKHQRIHTGEKPFSCSECGKCFLCKTDLVIHQRTHTGEKPFTCSECGKCFVAKSELVKHHRSHTGEKPFICSECGRCFRISLYLLLHKRTHTGEKPFSCSECGKCFVSKAKCVAHWRLHTGEKPFSCSECGKCFVSKEQCVAHGRTHTGEKTFSCSECGKCYYTKSHLVAHKKTHTGEKPFSCSECGKCFVENSNLVVHRRTHTGERPFLCSECGKSFASKPVLVSHQRTHMGEKPFSCSECGKCFVSKPVLVRHQRTHI</sequence>
<dbReference type="PROSITE" id="PS00028">
    <property type="entry name" value="ZINC_FINGER_C2H2_1"/>
    <property type="match status" value="14"/>
</dbReference>
<dbReference type="FunFam" id="3.30.160.60:FF:000322">
    <property type="entry name" value="GDNF-inducible zinc finger protein 1"/>
    <property type="match status" value="1"/>
</dbReference>
<dbReference type="InterPro" id="IPR036691">
    <property type="entry name" value="Endo/exonu/phosph_ase_sf"/>
</dbReference>
<dbReference type="Pfam" id="PF01352">
    <property type="entry name" value="KRAB"/>
    <property type="match status" value="1"/>
</dbReference>
<feature type="domain" description="C2H2-type" evidence="14">
    <location>
        <begin position="1418"/>
        <end position="1445"/>
    </location>
</feature>
<dbReference type="Pfam" id="PF03372">
    <property type="entry name" value="Exo_endo_phos"/>
    <property type="match status" value="1"/>
</dbReference>
<dbReference type="FunFam" id="3.30.160.60:FF:000936">
    <property type="entry name" value="Zinc finger protein 577"/>
    <property type="match status" value="3"/>
</dbReference>
<comment type="function">
    <text evidence="1">May be involved in transcriptional regulation.</text>
</comment>
<evidence type="ECO:0000256" key="3">
    <source>
        <dbReference type="ARBA" id="ARBA00006991"/>
    </source>
</evidence>
<dbReference type="SUPFAM" id="SSF56219">
    <property type="entry name" value="DNase I-like"/>
    <property type="match status" value="1"/>
</dbReference>
<dbReference type="SUPFAM" id="SSF56672">
    <property type="entry name" value="DNA/RNA polymerases"/>
    <property type="match status" value="1"/>
</dbReference>
<keyword evidence="10" id="KW-0804">Transcription</keyword>
<comment type="subcellular location">
    <subcellularLocation>
        <location evidence="2">Nucleus</location>
    </subcellularLocation>
</comment>
<feature type="domain" description="C2H2-type" evidence="14">
    <location>
        <begin position="978"/>
        <end position="1005"/>
    </location>
</feature>
<evidence type="ECO:0000256" key="7">
    <source>
        <dbReference type="ARBA" id="ARBA00022833"/>
    </source>
</evidence>
<protein>
    <submittedName>
        <fullName evidence="16">Zinc finger 208-like</fullName>
    </submittedName>
</protein>
<feature type="compositionally biased region" description="Basic and acidic residues" evidence="13">
    <location>
        <begin position="57"/>
        <end position="67"/>
    </location>
</feature>
<feature type="domain" description="C2H2-type" evidence="14">
    <location>
        <begin position="1334"/>
        <end position="1361"/>
    </location>
</feature>
<evidence type="ECO:0000259" key="15">
    <source>
        <dbReference type="PROSITE" id="PS50805"/>
    </source>
</evidence>
<dbReference type="EMBL" id="OW240912">
    <property type="protein sequence ID" value="CAH2225896.1"/>
    <property type="molecule type" value="Genomic_DNA"/>
</dbReference>
<dbReference type="Pfam" id="PF00078">
    <property type="entry name" value="RVT_1"/>
    <property type="match status" value="1"/>
</dbReference>
<evidence type="ECO:0000256" key="13">
    <source>
        <dbReference type="SAM" id="MobiDB-lite"/>
    </source>
</evidence>
<feature type="region of interest" description="Disordered" evidence="13">
    <location>
        <begin position="1"/>
        <end position="67"/>
    </location>
</feature>
<feature type="compositionally biased region" description="Basic residues" evidence="13">
    <location>
        <begin position="93"/>
        <end position="105"/>
    </location>
</feature>
<evidence type="ECO:0000256" key="11">
    <source>
        <dbReference type="ARBA" id="ARBA00023242"/>
    </source>
</evidence>
<dbReference type="PANTHER" id="PTHR23234">
    <property type="entry name" value="ZNF44 PROTEIN"/>
    <property type="match status" value="1"/>
</dbReference>
<dbReference type="Pfam" id="PF23057">
    <property type="entry name" value="RBD_ZCCHC3_1st"/>
    <property type="match status" value="1"/>
</dbReference>
<evidence type="ECO:0000256" key="6">
    <source>
        <dbReference type="ARBA" id="ARBA00022771"/>
    </source>
</evidence>
<dbReference type="FunFam" id="3.30.160.60:FF:000812">
    <property type="entry name" value="zinc finger protein 23 isoform X2"/>
    <property type="match status" value="4"/>
</dbReference>
<evidence type="ECO:0000259" key="14">
    <source>
        <dbReference type="PROSITE" id="PS50157"/>
    </source>
</evidence>
<comment type="similarity">
    <text evidence="3">Belongs to the krueppel C2H2-type zinc-finger protein family.</text>
</comment>
<dbReference type="InterPro" id="IPR057810">
    <property type="entry name" value="RBD_ZCCHC3_1st"/>
</dbReference>
<feature type="region of interest" description="Disordered" evidence="13">
    <location>
        <begin position="621"/>
        <end position="646"/>
    </location>
</feature>
<dbReference type="FunFam" id="3.30.160.60:FF:001007">
    <property type="entry name" value="Zinc finger protein 1184"/>
    <property type="match status" value="1"/>
</dbReference>
<proteinExistence type="inferred from homology"/>
<accession>A0AAD1VN12</accession>
<dbReference type="PROSITE" id="PS50805">
    <property type="entry name" value="KRAB"/>
    <property type="match status" value="1"/>
</dbReference>
<dbReference type="InterPro" id="IPR036236">
    <property type="entry name" value="Znf_C2H2_sf"/>
</dbReference>
<keyword evidence="5" id="KW-0677">Repeat</keyword>
<dbReference type="FunFam" id="3.30.160.60:FF:002343">
    <property type="entry name" value="Zinc finger protein 33A"/>
    <property type="match status" value="2"/>
</dbReference>
<feature type="domain" description="KRAB" evidence="15">
    <location>
        <begin position="1089"/>
        <end position="1160"/>
    </location>
</feature>
<evidence type="ECO:0000313" key="16">
    <source>
        <dbReference type="EMBL" id="CAH2225896.1"/>
    </source>
</evidence>
<dbReference type="GO" id="GO:0003677">
    <property type="term" value="F:DNA binding"/>
    <property type="evidence" value="ECO:0007669"/>
    <property type="project" value="UniProtKB-KW"/>
</dbReference>
<dbReference type="InterPro" id="IPR001909">
    <property type="entry name" value="KRAB"/>
</dbReference>
<feature type="region of interest" description="Disordered" evidence="13">
    <location>
        <begin position="90"/>
        <end position="118"/>
    </location>
</feature>
<keyword evidence="7" id="KW-0862">Zinc</keyword>
<feature type="domain" description="C2H2-type" evidence="14">
    <location>
        <begin position="1446"/>
        <end position="1473"/>
    </location>
</feature>
<dbReference type="Proteomes" id="UP001295444">
    <property type="component" value="Chromosome 01"/>
</dbReference>
<feature type="domain" description="C2H2-type" evidence="14">
    <location>
        <begin position="920"/>
        <end position="949"/>
    </location>
</feature>
<feature type="domain" description="C2H2-type" evidence="14">
    <location>
        <begin position="1306"/>
        <end position="1333"/>
    </location>
</feature>
<evidence type="ECO:0000256" key="5">
    <source>
        <dbReference type="ARBA" id="ARBA00022737"/>
    </source>
</evidence>
<gene>
    <name evidence="16" type="ORF">PECUL_23A048399</name>
</gene>
<evidence type="ECO:0000256" key="9">
    <source>
        <dbReference type="ARBA" id="ARBA00023125"/>
    </source>
</evidence>
<dbReference type="InterPro" id="IPR036051">
    <property type="entry name" value="KRAB_dom_sf"/>
</dbReference>
<dbReference type="Gene3D" id="6.10.140.140">
    <property type="match status" value="1"/>
</dbReference>
<reference evidence="16" key="1">
    <citation type="submission" date="2022-03" db="EMBL/GenBank/DDBJ databases">
        <authorList>
            <person name="Alioto T."/>
            <person name="Alioto T."/>
            <person name="Gomez Garrido J."/>
        </authorList>
    </citation>
    <scope>NUCLEOTIDE SEQUENCE</scope>
</reference>
<dbReference type="SUPFAM" id="SSF109640">
    <property type="entry name" value="KRAB domain (Kruppel-associated box)"/>
    <property type="match status" value="1"/>
</dbReference>
<dbReference type="PROSITE" id="PS50157">
    <property type="entry name" value="ZINC_FINGER_C2H2_2"/>
    <property type="match status" value="14"/>
</dbReference>
<feature type="domain" description="C2H2-type" evidence="14">
    <location>
        <begin position="1250"/>
        <end position="1277"/>
    </location>
</feature>
<dbReference type="GO" id="GO:0005634">
    <property type="term" value="C:nucleus"/>
    <property type="evidence" value="ECO:0007669"/>
    <property type="project" value="UniProtKB-SubCell"/>
</dbReference>
<dbReference type="Gene3D" id="3.60.10.10">
    <property type="entry name" value="Endonuclease/exonuclease/phosphatase"/>
    <property type="match status" value="1"/>
</dbReference>
<feature type="domain" description="C2H2-type" evidence="14">
    <location>
        <begin position="1390"/>
        <end position="1417"/>
    </location>
</feature>
<dbReference type="FunFam" id="3.30.160.60:FF:000710">
    <property type="entry name" value="Zinc finger protein 768"/>
    <property type="match status" value="2"/>
</dbReference>
<keyword evidence="9" id="KW-0238">DNA-binding</keyword>
<dbReference type="InterPro" id="IPR013087">
    <property type="entry name" value="Znf_C2H2_type"/>
</dbReference>
<evidence type="ECO:0000313" key="17">
    <source>
        <dbReference type="Proteomes" id="UP001295444"/>
    </source>
</evidence>
<feature type="domain" description="C2H2-type" evidence="14">
    <location>
        <begin position="1278"/>
        <end position="1305"/>
    </location>
</feature>
<dbReference type="Gene3D" id="3.30.160.60">
    <property type="entry name" value="Classic Zinc Finger"/>
    <property type="match status" value="14"/>
</dbReference>
<dbReference type="InterPro" id="IPR050758">
    <property type="entry name" value="Znf_C2H2-type"/>
</dbReference>
<keyword evidence="4" id="KW-0479">Metal-binding</keyword>
<evidence type="ECO:0000256" key="10">
    <source>
        <dbReference type="ARBA" id="ARBA00023163"/>
    </source>
</evidence>
<feature type="domain" description="C2H2-type" evidence="14">
    <location>
        <begin position="1362"/>
        <end position="1389"/>
    </location>
</feature>
<name>A0AAD1VN12_PELCU</name>
<evidence type="ECO:0000256" key="12">
    <source>
        <dbReference type="PROSITE-ProRule" id="PRU00042"/>
    </source>
</evidence>
<dbReference type="GO" id="GO:0006355">
    <property type="term" value="P:regulation of DNA-templated transcription"/>
    <property type="evidence" value="ECO:0007669"/>
    <property type="project" value="InterPro"/>
</dbReference>
<dbReference type="FunFam" id="3.30.160.60:FF:003288">
    <property type="entry name" value="Uncharacterized protein"/>
    <property type="match status" value="1"/>
</dbReference>
<dbReference type="Pfam" id="PF00096">
    <property type="entry name" value="zf-C2H2"/>
    <property type="match status" value="10"/>
</dbReference>
<evidence type="ECO:0000256" key="8">
    <source>
        <dbReference type="ARBA" id="ARBA00023015"/>
    </source>
</evidence>
<keyword evidence="8" id="KW-0805">Transcription regulation</keyword>
<feature type="domain" description="C2H2-type" evidence="14">
    <location>
        <begin position="950"/>
        <end position="977"/>
    </location>
</feature>
<feature type="domain" description="C2H2-type" evidence="14">
    <location>
        <begin position="1006"/>
        <end position="1033"/>
    </location>
</feature>
<dbReference type="CDD" id="cd07765">
    <property type="entry name" value="KRAB_A-box"/>
    <property type="match status" value="1"/>
</dbReference>
<dbReference type="PANTHER" id="PTHR23234:SF8">
    <property type="entry name" value="C2H2-TYPE DOMAIN-CONTAINING PROTEIN"/>
    <property type="match status" value="1"/>
</dbReference>
<dbReference type="SMART" id="SM00355">
    <property type="entry name" value="ZnF_C2H2"/>
    <property type="match status" value="14"/>
</dbReference>
<dbReference type="CDD" id="cd01650">
    <property type="entry name" value="RT_nLTR_like"/>
    <property type="match status" value="1"/>
</dbReference>
<evidence type="ECO:0000256" key="4">
    <source>
        <dbReference type="ARBA" id="ARBA00022723"/>
    </source>
</evidence>
<keyword evidence="6 12" id="KW-0863">Zinc-finger</keyword>
<organism evidence="16 17">
    <name type="scientific">Pelobates cultripes</name>
    <name type="common">Western spadefoot toad</name>
    <dbReference type="NCBI Taxonomy" id="61616"/>
    <lineage>
        <taxon>Eukaryota</taxon>
        <taxon>Metazoa</taxon>
        <taxon>Chordata</taxon>
        <taxon>Craniata</taxon>
        <taxon>Vertebrata</taxon>
        <taxon>Euteleostomi</taxon>
        <taxon>Amphibia</taxon>
        <taxon>Batrachia</taxon>
        <taxon>Anura</taxon>
        <taxon>Pelobatoidea</taxon>
        <taxon>Pelobatidae</taxon>
        <taxon>Pelobates</taxon>
    </lineage>
</organism>
<feature type="domain" description="C2H2-type" evidence="14">
    <location>
        <begin position="1474"/>
        <end position="1497"/>
    </location>
</feature>
<dbReference type="InterPro" id="IPR043502">
    <property type="entry name" value="DNA/RNA_pol_sf"/>
</dbReference>
<dbReference type="GO" id="GO:0008270">
    <property type="term" value="F:zinc ion binding"/>
    <property type="evidence" value="ECO:0007669"/>
    <property type="project" value="UniProtKB-KW"/>
</dbReference>
<keyword evidence="17" id="KW-1185">Reference proteome</keyword>
<feature type="compositionally biased region" description="Basic and acidic residues" evidence="13">
    <location>
        <begin position="1"/>
        <end position="25"/>
    </location>
</feature>
<dbReference type="InterPro" id="IPR000477">
    <property type="entry name" value="RT_dom"/>
</dbReference>